<organism evidence="1 2">
    <name type="scientific">Chitinophaga terrae</name>
    <name type="common">ex Kim and Jung 2007</name>
    <dbReference type="NCBI Taxonomy" id="408074"/>
    <lineage>
        <taxon>Bacteria</taxon>
        <taxon>Pseudomonadati</taxon>
        <taxon>Bacteroidota</taxon>
        <taxon>Chitinophagia</taxon>
        <taxon>Chitinophagales</taxon>
        <taxon>Chitinophagaceae</taxon>
        <taxon>Chitinophaga</taxon>
    </lineage>
</organism>
<accession>A0A1H3YVZ8</accession>
<sequence>MIKFHLSMFTRSFGTLLFILLSNFLWAQNKTVTGKVINSETGEPLKLRQSVRNNISLM</sequence>
<dbReference type="Proteomes" id="UP000199656">
    <property type="component" value="Unassembled WGS sequence"/>
</dbReference>
<proteinExistence type="predicted"/>
<gene>
    <name evidence="1" type="ORF">SAMN05660909_00993</name>
</gene>
<dbReference type="EMBL" id="FNRL01000003">
    <property type="protein sequence ID" value="SEA15590.1"/>
    <property type="molecule type" value="Genomic_DNA"/>
</dbReference>
<dbReference type="AlphaFoldDB" id="A0A1H3YVZ8"/>
<dbReference type="STRING" id="408074.SAMN05660909_00993"/>
<evidence type="ECO:0000313" key="1">
    <source>
        <dbReference type="EMBL" id="SEA15590.1"/>
    </source>
</evidence>
<evidence type="ECO:0000313" key="2">
    <source>
        <dbReference type="Proteomes" id="UP000199656"/>
    </source>
</evidence>
<name>A0A1H3YVZ8_9BACT</name>
<reference evidence="2" key="1">
    <citation type="submission" date="2016-10" db="EMBL/GenBank/DDBJ databases">
        <authorList>
            <person name="Varghese N."/>
            <person name="Submissions S."/>
        </authorList>
    </citation>
    <scope>NUCLEOTIDE SEQUENCE [LARGE SCALE GENOMIC DNA]</scope>
    <source>
        <strain evidence="2">DSM 23920</strain>
    </source>
</reference>
<protein>
    <submittedName>
        <fullName evidence="1">Uncharacterized protein</fullName>
    </submittedName>
</protein>
<keyword evidence="2" id="KW-1185">Reference proteome</keyword>